<dbReference type="Gene3D" id="2.60.40.420">
    <property type="entry name" value="Cupredoxins - blue copper proteins"/>
    <property type="match status" value="1"/>
</dbReference>
<dbReference type="InterPro" id="IPR008972">
    <property type="entry name" value="Cupredoxin"/>
</dbReference>
<keyword evidence="1" id="KW-0732">Signal</keyword>
<dbReference type="InterPro" id="IPR041844">
    <property type="entry name" value="Plantacyanin"/>
</dbReference>
<dbReference type="HOGENOM" id="CLU_058719_4_1_1"/>
<evidence type="ECO:0000313" key="3">
    <source>
        <dbReference type="EnsemblPlants" id="LPERR04G04740.1"/>
    </source>
</evidence>
<organism evidence="3 4">
    <name type="scientific">Leersia perrieri</name>
    <dbReference type="NCBI Taxonomy" id="77586"/>
    <lineage>
        <taxon>Eukaryota</taxon>
        <taxon>Viridiplantae</taxon>
        <taxon>Streptophyta</taxon>
        <taxon>Embryophyta</taxon>
        <taxon>Tracheophyta</taxon>
        <taxon>Spermatophyta</taxon>
        <taxon>Magnoliopsida</taxon>
        <taxon>Liliopsida</taxon>
        <taxon>Poales</taxon>
        <taxon>Poaceae</taxon>
        <taxon>BOP clade</taxon>
        <taxon>Oryzoideae</taxon>
        <taxon>Oryzeae</taxon>
        <taxon>Oryzinae</taxon>
        <taxon>Leersia</taxon>
    </lineage>
</organism>
<evidence type="ECO:0000256" key="1">
    <source>
        <dbReference type="SAM" id="SignalP"/>
    </source>
</evidence>
<dbReference type="CDD" id="cd11013">
    <property type="entry name" value="Plantacyanin"/>
    <property type="match status" value="1"/>
</dbReference>
<dbReference type="InterPro" id="IPR039391">
    <property type="entry name" value="Phytocyanin-like"/>
</dbReference>
<sequence length="130" mass="14081">MAGILVVETVLLLILQGQSREGGGGVEEAENSREWAVGDNRGWSIVVMGWPNYKPFKAGDVLVFKYKAGQHNVVAMRDPVAYSLCCQFPLNATTYSSGDDRVILAHGMTFFLSTISDDCTNGMKMAVTAS</sequence>
<dbReference type="GO" id="GO:0005886">
    <property type="term" value="C:plasma membrane"/>
    <property type="evidence" value="ECO:0007669"/>
    <property type="project" value="TreeGrafter"/>
</dbReference>
<name>A0A0D9W3D3_9ORYZ</name>
<dbReference type="InterPro" id="IPR003245">
    <property type="entry name" value="Phytocyanin_dom"/>
</dbReference>
<accession>A0A0D9W3D3</accession>
<reference evidence="3 4" key="1">
    <citation type="submission" date="2012-08" db="EMBL/GenBank/DDBJ databases">
        <title>Oryza genome evolution.</title>
        <authorList>
            <person name="Wing R.A."/>
        </authorList>
    </citation>
    <scope>NUCLEOTIDE SEQUENCE</scope>
</reference>
<dbReference type="PANTHER" id="PTHR33021">
    <property type="entry name" value="BLUE COPPER PROTEIN"/>
    <property type="match status" value="1"/>
</dbReference>
<dbReference type="AlphaFoldDB" id="A0A0D9W3D3"/>
<feature type="chain" id="PRO_5002348665" description="Phytocyanin domain-containing protein" evidence="1">
    <location>
        <begin position="20"/>
        <end position="130"/>
    </location>
</feature>
<dbReference type="PROSITE" id="PS51485">
    <property type="entry name" value="PHYTOCYANIN"/>
    <property type="match status" value="1"/>
</dbReference>
<dbReference type="GO" id="GO:0009055">
    <property type="term" value="F:electron transfer activity"/>
    <property type="evidence" value="ECO:0007669"/>
    <property type="project" value="InterPro"/>
</dbReference>
<evidence type="ECO:0000313" key="4">
    <source>
        <dbReference type="Proteomes" id="UP000032180"/>
    </source>
</evidence>
<reference evidence="4" key="2">
    <citation type="submission" date="2013-12" db="EMBL/GenBank/DDBJ databases">
        <authorList>
            <person name="Yu Y."/>
            <person name="Lee S."/>
            <person name="de Baynast K."/>
            <person name="Wissotski M."/>
            <person name="Liu L."/>
            <person name="Talag J."/>
            <person name="Goicoechea J."/>
            <person name="Angelova A."/>
            <person name="Jetty R."/>
            <person name="Kudrna D."/>
            <person name="Golser W."/>
            <person name="Rivera L."/>
            <person name="Zhang J."/>
            <person name="Wing R."/>
        </authorList>
    </citation>
    <scope>NUCLEOTIDE SEQUENCE</scope>
</reference>
<dbReference type="Gramene" id="LPERR04G04740.1">
    <property type="protein sequence ID" value="LPERR04G04740.1"/>
    <property type="gene ID" value="LPERR04G04740"/>
</dbReference>
<dbReference type="EnsemblPlants" id="LPERR04G04740.1">
    <property type="protein sequence ID" value="LPERR04G04740.1"/>
    <property type="gene ID" value="LPERR04G04740"/>
</dbReference>
<evidence type="ECO:0000259" key="2">
    <source>
        <dbReference type="PROSITE" id="PS51485"/>
    </source>
</evidence>
<feature type="domain" description="Phytocyanin" evidence="2">
    <location>
        <begin position="33"/>
        <end position="130"/>
    </location>
</feature>
<proteinExistence type="predicted"/>
<dbReference type="STRING" id="77586.A0A0D9W3D3"/>
<dbReference type="SUPFAM" id="SSF49503">
    <property type="entry name" value="Cupredoxins"/>
    <property type="match status" value="1"/>
</dbReference>
<dbReference type="PANTHER" id="PTHR33021:SF424">
    <property type="entry name" value="BASIC BLUE PROTEIN"/>
    <property type="match status" value="1"/>
</dbReference>
<dbReference type="Proteomes" id="UP000032180">
    <property type="component" value="Chromosome 4"/>
</dbReference>
<dbReference type="eggNOG" id="ENOG502S11U">
    <property type="taxonomic scope" value="Eukaryota"/>
</dbReference>
<reference evidence="3" key="3">
    <citation type="submission" date="2015-04" db="UniProtKB">
        <authorList>
            <consortium name="EnsemblPlants"/>
        </authorList>
    </citation>
    <scope>IDENTIFICATION</scope>
</reference>
<dbReference type="Pfam" id="PF02298">
    <property type="entry name" value="Cu_bind_like"/>
    <property type="match status" value="1"/>
</dbReference>
<feature type="signal peptide" evidence="1">
    <location>
        <begin position="1"/>
        <end position="19"/>
    </location>
</feature>
<keyword evidence="4" id="KW-1185">Reference proteome</keyword>
<protein>
    <recommendedName>
        <fullName evidence="2">Phytocyanin domain-containing protein</fullName>
    </recommendedName>
</protein>